<evidence type="ECO:0000313" key="3">
    <source>
        <dbReference type="EMBL" id="MBV0924056.1"/>
    </source>
</evidence>
<protein>
    <recommendedName>
        <fullName evidence="5">LVIVD repeat-containing protein</fullName>
    </recommendedName>
</protein>
<sequence length="463" mass="48541">MRRRTFLRALGAGTGGIATATGTAGAHPLPTDDGTPATPGGTPTGSDVLGTLDLPGARELVTSPDGHTAYVATGEGVAFVDVVSPTAPRLIEHRTDLLAESEDGPMRIVQDVAVAGDRLLVAGPAHPTEGAHGFVVFDVSDRENPERVLGYETDTRVHNCDFDGRYAYLTANGRTGNPLLVIDTDREREVGTWSLFDADEAWTEVPAGLRPLHDVWVQDGRAYLAYWDAGTWILDVADPADPSLVSRVRGREPAELSVIDDPGLERTEPPGNDHFVTVNDDATLLGVGGESWDRGDDGSGGPSGIELFDIAEPTEPESLATIDPPPTDDPTPGGVLTTAHNFELADDRCYSAWYMGGVRVHDLSDPTHPREVFSWRDSDSASFWTAQRAAGCFLASNTNANAGSEAQPGVYAFPDPRIEPPSETPGAVGGDSSLVGAAGDGFGVAAALAGVGLAGVAGRKRDS</sequence>
<feature type="region of interest" description="Disordered" evidence="2">
    <location>
        <begin position="17"/>
        <end position="45"/>
    </location>
</feature>
<evidence type="ECO:0008006" key="5">
    <source>
        <dbReference type="Google" id="ProtNLM"/>
    </source>
</evidence>
<organism evidence="3 4">
    <name type="scientific">Haloarcula limicola</name>
    <dbReference type="NCBI Taxonomy" id="1429915"/>
    <lineage>
        <taxon>Archaea</taxon>
        <taxon>Methanobacteriati</taxon>
        <taxon>Methanobacteriota</taxon>
        <taxon>Stenosarchaea group</taxon>
        <taxon>Halobacteria</taxon>
        <taxon>Halobacteriales</taxon>
        <taxon>Haloarculaceae</taxon>
        <taxon>Haloarcula</taxon>
    </lineage>
</organism>
<comment type="caution">
    <text evidence="3">The sequence shown here is derived from an EMBL/GenBank/DDBJ whole genome shotgun (WGS) entry which is preliminary data.</text>
</comment>
<dbReference type="SUPFAM" id="SSF50974">
    <property type="entry name" value="Nitrous oxide reductase, N-terminal domain"/>
    <property type="match status" value="1"/>
</dbReference>
<keyword evidence="4" id="KW-1185">Reference proteome</keyword>
<evidence type="ECO:0000256" key="2">
    <source>
        <dbReference type="SAM" id="MobiDB-lite"/>
    </source>
</evidence>
<name>A0A8J8C351_9EURY</name>
<reference evidence="3 4" key="1">
    <citation type="submission" date="2021-06" db="EMBL/GenBank/DDBJ databases">
        <title>New haloarchaea isolates fom saline soil.</title>
        <authorList>
            <person name="Duran-Viseras A."/>
            <person name="Sanchez-Porro C.S."/>
            <person name="Ventosa A."/>
        </authorList>
    </citation>
    <scope>NUCLEOTIDE SEQUENCE [LARGE SCALE GENOMIC DNA]</scope>
    <source>
        <strain evidence="3 4">JCM 183640</strain>
    </source>
</reference>
<dbReference type="InterPro" id="IPR015943">
    <property type="entry name" value="WD40/YVTN_repeat-like_dom_sf"/>
</dbReference>
<dbReference type="Proteomes" id="UP000766550">
    <property type="component" value="Unassembled WGS sequence"/>
</dbReference>
<proteinExistence type="predicted"/>
<evidence type="ECO:0000256" key="1">
    <source>
        <dbReference type="ARBA" id="ARBA00001935"/>
    </source>
</evidence>
<dbReference type="Gene3D" id="2.130.10.10">
    <property type="entry name" value="YVTN repeat-like/Quinoprotein amine dehydrogenase"/>
    <property type="match status" value="1"/>
</dbReference>
<dbReference type="AlphaFoldDB" id="A0A8J8C351"/>
<gene>
    <name evidence="3" type="ORF">KTS45_07545</name>
</gene>
<dbReference type="Pfam" id="PF08309">
    <property type="entry name" value="LVIVD"/>
    <property type="match status" value="1"/>
</dbReference>
<evidence type="ECO:0000313" key="4">
    <source>
        <dbReference type="Proteomes" id="UP000766550"/>
    </source>
</evidence>
<dbReference type="InterPro" id="IPR013211">
    <property type="entry name" value="LVIVD"/>
</dbReference>
<dbReference type="InterPro" id="IPR006311">
    <property type="entry name" value="TAT_signal"/>
</dbReference>
<dbReference type="OrthoDB" id="134269at2157"/>
<dbReference type="InterPro" id="IPR011045">
    <property type="entry name" value="N2O_reductase_N"/>
</dbReference>
<accession>A0A8J8C351</accession>
<dbReference type="PROSITE" id="PS51318">
    <property type="entry name" value="TAT"/>
    <property type="match status" value="1"/>
</dbReference>
<dbReference type="RefSeq" id="WP_162317137.1">
    <property type="nucleotide sequence ID" value="NZ_JAHQXF010000001.1"/>
</dbReference>
<dbReference type="EMBL" id="JAHQXF010000001">
    <property type="protein sequence ID" value="MBV0924056.1"/>
    <property type="molecule type" value="Genomic_DNA"/>
</dbReference>
<comment type="cofactor">
    <cofactor evidence="1">
        <name>Cu cation</name>
        <dbReference type="ChEBI" id="CHEBI:23378"/>
    </cofactor>
</comment>